<protein>
    <recommendedName>
        <fullName evidence="4">B30.2/SPRY domain-containing protein</fullName>
    </recommendedName>
</protein>
<reference evidence="2 3" key="1">
    <citation type="submission" date="2019-03" db="EMBL/GenBank/DDBJ databases">
        <title>Single cell metagenomics reveals metabolic interactions within the superorganism composed of flagellate Streblomastix strix and complex community of Bacteroidetes bacteria on its surface.</title>
        <authorList>
            <person name="Treitli S.C."/>
            <person name="Kolisko M."/>
            <person name="Husnik F."/>
            <person name="Keeling P."/>
            <person name="Hampl V."/>
        </authorList>
    </citation>
    <scope>NUCLEOTIDE SEQUENCE [LARGE SCALE GENOMIC DNA]</scope>
    <source>
        <strain evidence="2">ST1C</strain>
    </source>
</reference>
<dbReference type="AlphaFoldDB" id="A0A5J4WX46"/>
<dbReference type="InterPro" id="IPR043136">
    <property type="entry name" value="B30.2/SPRY_sf"/>
</dbReference>
<evidence type="ECO:0008006" key="4">
    <source>
        <dbReference type="Google" id="ProtNLM"/>
    </source>
</evidence>
<evidence type="ECO:0000313" key="2">
    <source>
        <dbReference type="EMBL" id="KAA6398915.1"/>
    </source>
</evidence>
<feature type="region of interest" description="Disordered" evidence="1">
    <location>
        <begin position="91"/>
        <end position="153"/>
    </location>
</feature>
<evidence type="ECO:0000313" key="3">
    <source>
        <dbReference type="Proteomes" id="UP000324800"/>
    </source>
</evidence>
<gene>
    <name evidence="2" type="ORF">EZS28_005562</name>
</gene>
<dbReference type="Proteomes" id="UP000324800">
    <property type="component" value="Unassembled WGS sequence"/>
</dbReference>
<organism evidence="2 3">
    <name type="scientific">Streblomastix strix</name>
    <dbReference type="NCBI Taxonomy" id="222440"/>
    <lineage>
        <taxon>Eukaryota</taxon>
        <taxon>Metamonada</taxon>
        <taxon>Preaxostyla</taxon>
        <taxon>Oxymonadida</taxon>
        <taxon>Streblomastigidae</taxon>
        <taxon>Streblomastix</taxon>
    </lineage>
</organism>
<evidence type="ECO:0000256" key="1">
    <source>
        <dbReference type="SAM" id="MobiDB-lite"/>
    </source>
</evidence>
<dbReference type="Gene3D" id="2.60.120.920">
    <property type="match status" value="1"/>
</dbReference>
<proteinExistence type="predicted"/>
<feature type="compositionally biased region" description="Low complexity" evidence="1">
    <location>
        <begin position="127"/>
        <end position="139"/>
    </location>
</feature>
<sequence length="321" mass="35123">MSEIPTNFQLNSKEVFQALGMNISGISEYNQELIATFLAQSAHSIKNALIHHESESNIDSKLADLFSLTSEQASKISAPFHLILQDDEGDVNSLIDPNKQQGKNQQQQQKKQKKKDNKMESDESSSESDSSSNSSSSSSSDEKRSSYSESDEYISMAQKQVPISGRIRKSQGKFMKIPFNLKGVTGVTQVGNLITVGIIGTSAIGVADSSLSDNSSYLGFSRQGMHYASGGSFFSCGKGATGNKSIQINDIIGFEIDMISHRIYFFHTFQQQPACIINTPASLKITYGNALNTQYKVVAIYKLKKPLADPKKSPTVKTWSS</sequence>
<name>A0A5J4WX46_9EUKA</name>
<dbReference type="EMBL" id="SNRW01000855">
    <property type="protein sequence ID" value="KAA6398915.1"/>
    <property type="molecule type" value="Genomic_DNA"/>
</dbReference>
<accession>A0A5J4WX46</accession>
<comment type="caution">
    <text evidence="2">The sequence shown here is derived from an EMBL/GenBank/DDBJ whole genome shotgun (WGS) entry which is preliminary data.</text>
</comment>
<feature type="compositionally biased region" description="Low complexity" evidence="1">
    <location>
        <begin position="98"/>
        <end position="109"/>
    </location>
</feature>